<dbReference type="PRINTS" id="PR00315">
    <property type="entry name" value="ELONGATNFCT"/>
</dbReference>
<evidence type="ECO:0000256" key="4">
    <source>
        <dbReference type="ARBA" id="ARBA00022490"/>
    </source>
</evidence>
<sequence>MKIRQARNFDLCIPPTPTNPAETPTANHSHRIIPVLDFATPTRHFKMAHRRVKDIDYDEDEYDDYYSGEEEYGYEGAEPAAVAANNEDELSAEDKEQMRIGTESVRDALGDAFADVTDAAIQEALWHYYYDVGKSVTYLKNQSAPQQAQPKKQKQVSKFDQAATSAAQKPVDIKVPTSPLPRPHLNPADLFNDIPWFNVPQERVGCIMAEQVRSPLRLLGGTGKPSKLAALAAARKKKEADQKAAQEAGQSEKPAGTPSLMHRLGTRSAQSTSQENTKPGDASQPETRSFPIRKRKSPSPPLPAEDRRPSAPEPTSVATPEPVSKPAEHVRAGPSIFASTMCGGSSRRRPSHQDTAVLSQNILPAIYGHDANLANTNAFSGPSPDDVVIQAQAKASGAKKQASQNKDSKSVMNGVSNLSLEEPQTSQKVKSKNLDVVAEHAKAGRKNAASFVVIGHVDHGKSTLMGRLLYDLKVVDQRSLDKFRKEATSIGKSSFALAWVMDSTSEERERGVTVDIATNNFETDKTKFTILDAPGHRDFIPNMIAGASQADFAVLVIDAGTNSFEAGLKGQTREHAQLVRSMGVQRIIVAINKMDSINWAQDRFEEIQQQISAFLTTTGFQQKNIAFIPCSGLTGENVVTPAPEAASWYTKTSNPQTLVQALEAHEPTKAALTSPLRLPISDIFRGGVTNPLSISGRIEAGTLQVGDTLIAMPASETASIKGIEVDNEAADWAVAGQIVTLHLTEIDPVHLRIADLLCDARKPVANIKAFTTKILAFEHVMPMTVDIHRGRMHVPGRIAQMTCVLDKSSGAVTKKKPRVVQPGSVARVRVELDTAVPLEVPGRIVLRSGGNTVAAGLLEEVFA</sequence>
<dbReference type="InterPro" id="IPR009000">
    <property type="entry name" value="Transl_B-barrel_sf"/>
</dbReference>
<comment type="similarity">
    <text evidence="2">Belongs to the TRAFAC class translation factor GTPase superfamily. Classic translation factor GTPase family. EF-Tu/EF-1A subfamily.</text>
</comment>
<evidence type="ECO:0000256" key="13">
    <source>
        <dbReference type="SAM" id="MobiDB-lite"/>
    </source>
</evidence>
<comment type="caution">
    <text evidence="15">The sequence shown here is derived from an EMBL/GenBank/DDBJ whole genome shotgun (WGS) entry which is preliminary data.</text>
</comment>
<comment type="subunit">
    <text evidence="11">Component of the Dom34-Hbs1 complex, also named Pelota-HBS1L complex, composed of dom34 and hbs1.</text>
</comment>
<feature type="domain" description="Tr-type G" evidence="14">
    <location>
        <begin position="446"/>
        <end position="676"/>
    </location>
</feature>
<evidence type="ECO:0000256" key="1">
    <source>
        <dbReference type="ARBA" id="ARBA00004496"/>
    </source>
</evidence>
<dbReference type="InterPro" id="IPR027417">
    <property type="entry name" value="P-loop_NTPase"/>
</dbReference>
<dbReference type="FunFam" id="2.40.30.10:FF:000070">
    <property type="entry name" value="Translation elongation factor EF-1 subunit"/>
    <property type="match status" value="1"/>
</dbReference>
<evidence type="ECO:0000256" key="2">
    <source>
        <dbReference type="ARBA" id="ARBA00007249"/>
    </source>
</evidence>
<feature type="region of interest" description="Disordered" evidence="13">
    <location>
        <begin position="229"/>
        <end position="353"/>
    </location>
</feature>
<dbReference type="Pfam" id="PF08938">
    <property type="entry name" value="HBS1_N"/>
    <property type="match status" value="1"/>
</dbReference>
<organism evidence="15 16">
    <name type="scientific">Aureobasidium pullulans</name>
    <name type="common">Black yeast</name>
    <name type="synonym">Pullularia pullulans</name>
    <dbReference type="NCBI Taxonomy" id="5580"/>
    <lineage>
        <taxon>Eukaryota</taxon>
        <taxon>Fungi</taxon>
        <taxon>Dikarya</taxon>
        <taxon>Ascomycota</taxon>
        <taxon>Pezizomycotina</taxon>
        <taxon>Dothideomycetes</taxon>
        <taxon>Dothideomycetidae</taxon>
        <taxon>Dothideales</taxon>
        <taxon>Saccotheciaceae</taxon>
        <taxon>Aureobasidium</taxon>
    </lineage>
</organism>
<dbReference type="InterPro" id="IPR015033">
    <property type="entry name" value="HBS1-like_N"/>
</dbReference>
<dbReference type="AlphaFoldDB" id="A0A4S8Z9U3"/>
<dbReference type="GO" id="GO:0006417">
    <property type="term" value="P:regulation of translation"/>
    <property type="evidence" value="ECO:0007669"/>
    <property type="project" value="UniProtKB-KW"/>
</dbReference>
<dbReference type="PROSITE" id="PS00301">
    <property type="entry name" value="G_TR_1"/>
    <property type="match status" value="1"/>
</dbReference>
<proteinExistence type="inferred from homology"/>
<dbReference type="PANTHER" id="PTHR23115">
    <property type="entry name" value="TRANSLATION FACTOR"/>
    <property type="match status" value="1"/>
</dbReference>
<dbReference type="InterPro" id="IPR054696">
    <property type="entry name" value="GTP-eEF1A_C"/>
</dbReference>
<dbReference type="InterPro" id="IPR050100">
    <property type="entry name" value="TRAFAC_GTPase_members"/>
</dbReference>
<evidence type="ECO:0000256" key="6">
    <source>
        <dbReference type="ARBA" id="ARBA00022801"/>
    </source>
</evidence>
<dbReference type="FunFam" id="2.40.30.10:FF:000020">
    <property type="entry name" value="Translation elongation factor EF-1"/>
    <property type="match status" value="1"/>
</dbReference>
<evidence type="ECO:0000256" key="7">
    <source>
        <dbReference type="ARBA" id="ARBA00022845"/>
    </source>
</evidence>
<dbReference type="EMBL" id="QZAN01000047">
    <property type="protein sequence ID" value="THW61597.1"/>
    <property type="molecule type" value="Genomic_DNA"/>
</dbReference>
<dbReference type="FunFam" id="3.40.50.300:FF:000204">
    <property type="entry name" value="Translation elongation factor Tu"/>
    <property type="match status" value="1"/>
</dbReference>
<keyword evidence="8" id="KW-0648">Protein biosynthesis</keyword>
<dbReference type="Pfam" id="PF00009">
    <property type="entry name" value="GTP_EFTU"/>
    <property type="match status" value="1"/>
</dbReference>
<evidence type="ECO:0000256" key="5">
    <source>
        <dbReference type="ARBA" id="ARBA00022741"/>
    </source>
</evidence>
<evidence type="ECO:0000256" key="8">
    <source>
        <dbReference type="ARBA" id="ARBA00022917"/>
    </source>
</evidence>
<dbReference type="Proteomes" id="UP000310421">
    <property type="component" value="Unassembled WGS sequence"/>
</dbReference>
<accession>A0A4S8Z9U3</accession>
<keyword evidence="6" id="KW-0378">Hydrolase</keyword>
<evidence type="ECO:0000256" key="11">
    <source>
        <dbReference type="ARBA" id="ARBA00063537"/>
    </source>
</evidence>
<keyword evidence="5" id="KW-0547">Nucleotide-binding</keyword>
<dbReference type="SUPFAM" id="SSF50465">
    <property type="entry name" value="EF-Tu/eEF-1alpha/eIF2-gamma C-terminal domain"/>
    <property type="match status" value="1"/>
</dbReference>
<dbReference type="Gene3D" id="3.40.50.300">
    <property type="entry name" value="P-loop containing nucleotide triphosphate hydrolases"/>
    <property type="match status" value="1"/>
</dbReference>
<feature type="region of interest" description="Disordered" evidence="13">
    <location>
        <begin position="144"/>
        <end position="179"/>
    </location>
</feature>
<gene>
    <name evidence="15" type="ORF">D6D20_04966</name>
</gene>
<dbReference type="CDD" id="cd01883">
    <property type="entry name" value="EF1_alpha"/>
    <property type="match status" value="1"/>
</dbReference>
<evidence type="ECO:0000259" key="14">
    <source>
        <dbReference type="PROSITE" id="PS51722"/>
    </source>
</evidence>
<dbReference type="InterPro" id="IPR000795">
    <property type="entry name" value="T_Tr_GTP-bd_dom"/>
</dbReference>
<dbReference type="Gene3D" id="2.40.30.10">
    <property type="entry name" value="Translation factors"/>
    <property type="match status" value="2"/>
</dbReference>
<dbReference type="InterPro" id="IPR009001">
    <property type="entry name" value="Transl_elong_EF1A/Init_IF2_C"/>
</dbReference>
<dbReference type="SUPFAM" id="SSF50447">
    <property type="entry name" value="Translation proteins"/>
    <property type="match status" value="1"/>
</dbReference>
<dbReference type="Pfam" id="PF22594">
    <property type="entry name" value="GTP-eEF1A_C"/>
    <property type="match status" value="1"/>
</dbReference>
<evidence type="ECO:0000256" key="12">
    <source>
        <dbReference type="ARBA" id="ARBA00074866"/>
    </source>
</evidence>
<comment type="subcellular location">
    <subcellularLocation>
        <location evidence="1">Cytoplasm</location>
    </subcellularLocation>
</comment>
<dbReference type="PROSITE" id="PS51722">
    <property type="entry name" value="G_TR_2"/>
    <property type="match status" value="1"/>
</dbReference>
<dbReference type="CDD" id="cd16267">
    <property type="entry name" value="HBS1-like_II"/>
    <property type="match status" value="1"/>
</dbReference>
<dbReference type="GO" id="GO:0002184">
    <property type="term" value="P:cytoplasmic translational termination"/>
    <property type="evidence" value="ECO:0007669"/>
    <property type="project" value="UniProtKB-ARBA"/>
</dbReference>
<evidence type="ECO:0000256" key="9">
    <source>
        <dbReference type="ARBA" id="ARBA00023134"/>
    </source>
</evidence>
<dbReference type="InterPro" id="IPR031157">
    <property type="entry name" value="G_TR_CS"/>
</dbReference>
<dbReference type="GO" id="GO:1990533">
    <property type="term" value="C:Dom34-Hbs1 complex"/>
    <property type="evidence" value="ECO:0007669"/>
    <property type="project" value="UniProtKB-ARBA"/>
</dbReference>
<evidence type="ECO:0000313" key="15">
    <source>
        <dbReference type="EMBL" id="THW61597.1"/>
    </source>
</evidence>
<evidence type="ECO:0000256" key="3">
    <source>
        <dbReference type="ARBA" id="ARBA00013870"/>
    </source>
</evidence>
<dbReference type="GO" id="GO:0005829">
    <property type="term" value="C:cytosol"/>
    <property type="evidence" value="ECO:0007669"/>
    <property type="project" value="GOC"/>
</dbReference>
<keyword evidence="4" id="KW-0963">Cytoplasm</keyword>
<evidence type="ECO:0000313" key="16">
    <source>
        <dbReference type="Proteomes" id="UP000310421"/>
    </source>
</evidence>
<feature type="region of interest" description="Disordered" evidence="13">
    <location>
        <begin position="1"/>
        <end position="26"/>
    </location>
</feature>
<dbReference type="SUPFAM" id="SSF52540">
    <property type="entry name" value="P-loop containing nucleoside triphosphate hydrolases"/>
    <property type="match status" value="1"/>
</dbReference>
<protein>
    <recommendedName>
        <fullName evidence="12">Elongation factor 1 alpha-like protein</fullName>
    </recommendedName>
    <alternativeName>
        <fullName evidence="3">Elongation factor 1-alpha</fullName>
    </alternativeName>
</protein>
<reference evidence="15 16" key="1">
    <citation type="submission" date="2018-10" db="EMBL/GenBank/DDBJ databases">
        <title>Fifty Aureobasidium pullulans genomes reveal a recombining polyextremotolerant generalist.</title>
        <authorList>
            <person name="Gostincar C."/>
            <person name="Turk M."/>
            <person name="Zajc J."/>
            <person name="Gunde-Cimerman N."/>
        </authorList>
    </citation>
    <scope>NUCLEOTIDE SEQUENCE [LARGE SCALE GENOMIC DNA]</scope>
    <source>
        <strain evidence="15 16">EXF-10751</strain>
    </source>
</reference>
<comment type="catalytic activity">
    <reaction evidence="10">
        <text>GTP + H2O = GDP + phosphate + H(+)</text>
        <dbReference type="Rhea" id="RHEA:19669"/>
        <dbReference type="ChEBI" id="CHEBI:15377"/>
        <dbReference type="ChEBI" id="CHEBI:15378"/>
        <dbReference type="ChEBI" id="CHEBI:37565"/>
        <dbReference type="ChEBI" id="CHEBI:43474"/>
        <dbReference type="ChEBI" id="CHEBI:58189"/>
    </reaction>
    <physiologicalReaction direction="left-to-right" evidence="10">
        <dbReference type="Rhea" id="RHEA:19670"/>
    </physiologicalReaction>
</comment>
<evidence type="ECO:0000256" key="10">
    <source>
        <dbReference type="ARBA" id="ARBA00049117"/>
    </source>
</evidence>
<keyword evidence="7" id="KW-0810">Translation regulation</keyword>
<dbReference type="GO" id="GO:0003924">
    <property type="term" value="F:GTPase activity"/>
    <property type="evidence" value="ECO:0007669"/>
    <property type="project" value="InterPro"/>
</dbReference>
<feature type="compositionally biased region" description="Polar residues" evidence="13">
    <location>
        <begin position="267"/>
        <end position="277"/>
    </location>
</feature>
<keyword evidence="9" id="KW-0342">GTP-binding</keyword>
<name>A0A4S8Z9U3_AURPU</name>
<dbReference type="GO" id="GO:0005525">
    <property type="term" value="F:GTP binding"/>
    <property type="evidence" value="ECO:0007669"/>
    <property type="project" value="UniProtKB-KW"/>
</dbReference>